<dbReference type="Proteomes" id="UP000292695">
    <property type="component" value="Unassembled WGS sequence"/>
</dbReference>
<reference evidence="1 2" key="1">
    <citation type="submission" date="2019-02" db="EMBL/GenBank/DDBJ databases">
        <title>Kribbella capetownensis sp. nov. and Kribbella speibonae sp. nov., isolated from soil.</title>
        <authorList>
            <person name="Curtis S.M."/>
            <person name="Norton I."/>
            <person name="Everest G.J."/>
            <person name="Meyers P.R."/>
        </authorList>
    </citation>
    <scope>NUCLEOTIDE SEQUENCE [LARGE SCALE GENOMIC DNA]</scope>
    <source>
        <strain evidence="1 2">DSM 27082</strain>
    </source>
</reference>
<gene>
    <name evidence="1" type="ORF">E0H50_37580</name>
</gene>
<dbReference type="EMBL" id="SJKA01000022">
    <property type="protein sequence ID" value="TCC19945.1"/>
    <property type="molecule type" value="Genomic_DNA"/>
</dbReference>
<protein>
    <submittedName>
        <fullName evidence="1">Uncharacterized protein</fullName>
    </submittedName>
</protein>
<dbReference type="OrthoDB" id="5198292at2"/>
<organism evidence="1 2">
    <name type="scientific">Kribbella sindirgiensis</name>
    <dbReference type="NCBI Taxonomy" id="1124744"/>
    <lineage>
        <taxon>Bacteria</taxon>
        <taxon>Bacillati</taxon>
        <taxon>Actinomycetota</taxon>
        <taxon>Actinomycetes</taxon>
        <taxon>Propionibacteriales</taxon>
        <taxon>Kribbellaceae</taxon>
        <taxon>Kribbella</taxon>
    </lineage>
</organism>
<evidence type="ECO:0000313" key="1">
    <source>
        <dbReference type="EMBL" id="TCC19945.1"/>
    </source>
</evidence>
<comment type="caution">
    <text evidence="1">The sequence shown here is derived from an EMBL/GenBank/DDBJ whole genome shotgun (WGS) entry which is preliminary data.</text>
</comment>
<dbReference type="RefSeq" id="WP_131295871.1">
    <property type="nucleotide sequence ID" value="NZ_SJKA01000022.1"/>
</dbReference>
<dbReference type="AlphaFoldDB" id="A0A4R0I660"/>
<proteinExistence type="predicted"/>
<accession>A0A4R0I660</accession>
<name>A0A4R0I660_9ACTN</name>
<sequence>MKVSTWADGFGNWHALVTEQGIGDAQKAERRARYAIITELSMREGPKFDPERMTVRQVSRTSRDGELMTEFVEQWPED</sequence>
<evidence type="ECO:0000313" key="2">
    <source>
        <dbReference type="Proteomes" id="UP000292695"/>
    </source>
</evidence>
<keyword evidence="2" id="KW-1185">Reference proteome</keyword>